<dbReference type="Gene3D" id="3.30.40.10">
    <property type="entry name" value="Zinc/RING finger domain, C3HC4 (zinc finger)"/>
    <property type="match status" value="1"/>
</dbReference>
<evidence type="ECO:0000313" key="13">
    <source>
        <dbReference type="Proteomes" id="UP001176521"/>
    </source>
</evidence>
<feature type="compositionally biased region" description="Low complexity" evidence="9">
    <location>
        <begin position="641"/>
        <end position="650"/>
    </location>
</feature>
<keyword evidence="13" id="KW-1185">Reference proteome</keyword>
<dbReference type="PROSITE" id="PS51466">
    <property type="entry name" value="PINIT"/>
    <property type="match status" value="1"/>
</dbReference>
<keyword evidence="5 8" id="KW-0863">Zinc-finger</keyword>
<evidence type="ECO:0000256" key="6">
    <source>
        <dbReference type="ARBA" id="ARBA00022786"/>
    </source>
</evidence>
<accession>A0AAN6GKB4</accession>
<organism evidence="12 13">
    <name type="scientific">Tilletia horrida</name>
    <dbReference type="NCBI Taxonomy" id="155126"/>
    <lineage>
        <taxon>Eukaryota</taxon>
        <taxon>Fungi</taxon>
        <taxon>Dikarya</taxon>
        <taxon>Basidiomycota</taxon>
        <taxon>Ustilaginomycotina</taxon>
        <taxon>Exobasidiomycetes</taxon>
        <taxon>Tilletiales</taxon>
        <taxon>Tilletiaceae</taxon>
        <taxon>Tilletia</taxon>
    </lineage>
</organism>
<feature type="domain" description="SP-RING-type" evidence="10">
    <location>
        <begin position="385"/>
        <end position="466"/>
    </location>
</feature>
<dbReference type="GO" id="GO:0061665">
    <property type="term" value="F:SUMO ligase activity"/>
    <property type="evidence" value="ECO:0007669"/>
    <property type="project" value="TreeGrafter"/>
</dbReference>
<dbReference type="PANTHER" id="PTHR10782:SF4">
    <property type="entry name" value="TONALLI, ISOFORM E"/>
    <property type="match status" value="1"/>
</dbReference>
<evidence type="ECO:0000256" key="4">
    <source>
        <dbReference type="ARBA" id="ARBA00022723"/>
    </source>
</evidence>
<keyword evidence="7" id="KW-0862">Zinc</keyword>
<feature type="compositionally biased region" description="Basic and acidic residues" evidence="9">
    <location>
        <begin position="935"/>
        <end position="948"/>
    </location>
</feature>
<feature type="compositionally biased region" description="Low complexity" evidence="9">
    <location>
        <begin position="555"/>
        <end position="570"/>
    </location>
</feature>
<feature type="compositionally biased region" description="Gly residues" evidence="9">
    <location>
        <begin position="984"/>
        <end position="1000"/>
    </location>
</feature>
<dbReference type="GO" id="GO:0016925">
    <property type="term" value="P:protein sumoylation"/>
    <property type="evidence" value="ECO:0007669"/>
    <property type="project" value="TreeGrafter"/>
</dbReference>
<feature type="compositionally biased region" description="Low complexity" evidence="9">
    <location>
        <begin position="864"/>
        <end position="901"/>
    </location>
</feature>
<evidence type="ECO:0000259" key="10">
    <source>
        <dbReference type="PROSITE" id="PS51044"/>
    </source>
</evidence>
<feature type="compositionally biased region" description="Low complexity" evidence="9">
    <location>
        <begin position="801"/>
        <end position="838"/>
    </location>
</feature>
<dbReference type="InterPro" id="IPR031141">
    <property type="entry name" value="SIZ1/2_SP-RING"/>
</dbReference>
<dbReference type="GO" id="GO:0008270">
    <property type="term" value="F:zinc ion binding"/>
    <property type="evidence" value="ECO:0007669"/>
    <property type="project" value="UniProtKB-KW"/>
</dbReference>
<feature type="compositionally biased region" description="Low complexity" evidence="9">
    <location>
        <begin position="1001"/>
        <end position="1024"/>
    </location>
</feature>
<evidence type="ECO:0000256" key="2">
    <source>
        <dbReference type="ARBA" id="ARBA00005383"/>
    </source>
</evidence>
<feature type="compositionally biased region" description="Low complexity" evidence="9">
    <location>
        <begin position="533"/>
        <end position="542"/>
    </location>
</feature>
<feature type="compositionally biased region" description="Acidic residues" evidence="9">
    <location>
        <begin position="704"/>
        <end position="715"/>
    </location>
</feature>
<dbReference type="Gene3D" id="2.60.120.780">
    <property type="entry name" value="PINIT domain"/>
    <property type="match status" value="1"/>
</dbReference>
<keyword evidence="12" id="KW-0436">Ligase</keyword>
<comment type="pathway">
    <text evidence="1">Protein modification; protein sumoylation.</text>
</comment>
<keyword evidence="4" id="KW-0479">Metal-binding</keyword>
<dbReference type="PROSITE" id="PS51044">
    <property type="entry name" value="ZF_SP_RING"/>
    <property type="match status" value="1"/>
</dbReference>
<dbReference type="AlphaFoldDB" id="A0AAN6GKB4"/>
<keyword evidence="3" id="KW-0808">Transferase</keyword>
<keyword evidence="6" id="KW-0833">Ubl conjugation pathway</keyword>
<feature type="region of interest" description="Disordered" evidence="9">
    <location>
        <begin position="483"/>
        <end position="1081"/>
    </location>
</feature>
<dbReference type="Pfam" id="PF14324">
    <property type="entry name" value="PINIT"/>
    <property type="match status" value="1"/>
</dbReference>
<evidence type="ECO:0000256" key="8">
    <source>
        <dbReference type="PROSITE-ProRule" id="PRU00452"/>
    </source>
</evidence>
<sequence length="1081" mass="110258">MATPGSSAAGSSSASSSTSAVFLQYNAVLTLLRLLYVANLKNVMRDLQQGPFHLYHLQTSGKKAELQDRIIMQLDKARSENNVHLFTHIYDAIKRNSGRPGWGQSLENSRVIGTGNTLGATPGSSSAAASGTPGASAAAGSSSTGGAGSYRYGYGGGAGAGAGGSGAQGSPAAGVPYNKLNAAGGWSGGYVGAAAGVGTSASGARAGAGRPSFRPSPFFELKSMVSSMALCPEAGPNERKNVIVHFSLNTESQALLKETKHQVRLFCTNYEAYNASVQYANRPAPVIFPLTCEARVNDKLLTANLKGNRKVPGKVPPPNLNKDKALHLDAKLNKVELSYVNTTYQKYAMICGIVETHSIQSLVDKVKARPLTVDMVVNSILRLGQDDEIEAGAVKMTLRCPLSAMRIKVPSRSKRCTHRQCFDADTFFQLNEQTPSWNCPVCNNPLNPDDLILDQYVETILNQVPEDQDSIVVEPDASWHTEDNKYRSAGSAPNGSSSFGANGKGKEAESKKPVPDVIIMDLSPSPPSSPRVSGSGQPTSSGSGSGSGSAPYTVSSGSSTPSWSGSRPGGAAPPPRRSEPIVIDLTLSSDEDDAPPPPPVRRPPAPVPSSSSAASASGSSRPGVVSGADAPGAQALPPLPSGGSSASPSPFATSSYGARPGSALGRTEPLRDALPRLSDNAPQPPGRPLAPSSQAVRRPREDDSQGEGDDDDDDNVVLSPDRRRVRRRIQASSSADDSQPLAETLRRSNPNGSASSGSVRAWSARNGNEPGGRGAADDDDEDDAPLLPQRWPSVSGAARTSGLNGSSGAAAPSSTSGRPSSSANTSAGGAGTGASADDNAFDSSGRAIAGIATSRWGSEENRRPPSGASSNSSSSAWNLSAPRPGSSASNLGSSSSSSSNAPRPGWQAPSSSSSVRDRELDRNGRWSNGGGSGADRNRDRDRDRDHRFSGSSWAGSASRPSTFNDYLGPPSSRSSDAHQPLSGSAGGGSAGGSGARGGWPAGNLTGAGASSSSSSLTSSGSSTNYGARPSSVASNKTGSSLPPAPASLPERPMGVSTTGAAASGSSGANGSSASGSGASGR</sequence>
<feature type="compositionally biased region" description="Polar residues" evidence="9">
    <location>
        <begin position="953"/>
        <end position="964"/>
    </location>
</feature>
<feature type="region of interest" description="Disordered" evidence="9">
    <location>
        <begin position="113"/>
        <end position="144"/>
    </location>
</feature>
<feature type="compositionally biased region" description="Polar residues" evidence="9">
    <location>
        <begin position="747"/>
        <end position="758"/>
    </location>
</feature>
<feature type="compositionally biased region" description="Polar residues" evidence="9">
    <location>
        <begin position="491"/>
        <end position="500"/>
    </location>
</feature>
<dbReference type="Pfam" id="PF02891">
    <property type="entry name" value="zf-MIZ"/>
    <property type="match status" value="1"/>
</dbReference>
<feature type="compositionally biased region" description="Basic and acidic residues" evidence="9">
    <location>
        <begin position="915"/>
        <end position="924"/>
    </location>
</feature>
<feature type="domain" description="PINIT" evidence="11">
    <location>
        <begin position="199"/>
        <end position="357"/>
    </location>
</feature>
<feature type="compositionally biased region" description="Pro residues" evidence="9">
    <location>
        <begin position="595"/>
        <end position="607"/>
    </location>
</feature>
<dbReference type="GO" id="GO:0000785">
    <property type="term" value="C:chromatin"/>
    <property type="evidence" value="ECO:0007669"/>
    <property type="project" value="TreeGrafter"/>
</dbReference>
<evidence type="ECO:0000256" key="7">
    <source>
        <dbReference type="ARBA" id="ARBA00022833"/>
    </source>
</evidence>
<protein>
    <submittedName>
        <fullName evidence="12">E3 SUMO-protein ligase pli1</fullName>
    </submittedName>
</protein>
<feature type="compositionally biased region" description="Low complexity" evidence="9">
    <location>
        <begin position="608"/>
        <end position="628"/>
    </location>
</feature>
<evidence type="ECO:0000256" key="1">
    <source>
        <dbReference type="ARBA" id="ARBA00004718"/>
    </source>
</evidence>
<evidence type="ECO:0000313" key="12">
    <source>
        <dbReference type="EMBL" id="KAK0541061.1"/>
    </source>
</evidence>
<proteinExistence type="inferred from homology"/>
<feature type="compositionally biased region" description="Basic and acidic residues" evidence="9">
    <location>
        <begin position="504"/>
        <end position="514"/>
    </location>
</feature>
<evidence type="ECO:0000256" key="5">
    <source>
        <dbReference type="ARBA" id="ARBA00022771"/>
    </source>
</evidence>
<dbReference type="InterPro" id="IPR023321">
    <property type="entry name" value="PINIT"/>
</dbReference>
<name>A0AAN6GKB4_9BASI</name>
<gene>
    <name evidence="12" type="primary">pli1</name>
    <name evidence="12" type="ORF">OC842_000150</name>
</gene>
<evidence type="ECO:0000256" key="9">
    <source>
        <dbReference type="SAM" id="MobiDB-lite"/>
    </source>
</evidence>
<dbReference type="PANTHER" id="PTHR10782">
    <property type="entry name" value="ZINC FINGER MIZ DOMAIN-CONTAINING PROTEIN"/>
    <property type="match status" value="1"/>
</dbReference>
<reference evidence="12" key="1">
    <citation type="journal article" date="2023" name="PhytoFront">
        <title>Draft Genome Resources of Seven Strains of Tilletia horrida, Causal Agent of Kernel Smut of Rice.</title>
        <authorList>
            <person name="Khanal S."/>
            <person name="Antony Babu S."/>
            <person name="Zhou X.G."/>
        </authorList>
    </citation>
    <scope>NUCLEOTIDE SEQUENCE</scope>
    <source>
        <strain evidence="12">TX3</strain>
    </source>
</reference>
<evidence type="ECO:0000259" key="11">
    <source>
        <dbReference type="PROSITE" id="PS51466"/>
    </source>
</evidence>
<dbReference type="GO" id="GO:0016874">
    <property type="term" value="F:ligase activity"/>
    <property type="evidence" value="ECO:0007669"/>
    <property type="project" value="UniProtKB-KW"/>
</dbReference>
<evidence type="ECO:0000256" key="3">
    <source>
        <dbReference type="ARBA" id="ARBA00022679"/>
    </source>
</evidence>
<dbReference type="EMBL" id="JAPDMQ010000004">
    <property type="protein sequence ID" value="KAK0541061.1"/>
    <property type="molecule type" value="Genomic_DNA"/>
</dbReference>
<comment type="caution">
    <text evidence="12">The sequence shown here is derived from an EMBL/GenBank/DDBJ whole genome shotgun (WGS) entry which is preliminary data.</text>
</comment>
<feature type="compositionally biased region" description="Low complexity" evidence="9">
    <location>
        <begin position="119"/>
        <end position="142"/>
    </location>
</feature>
<dbReference type="InterPro" id="IPR004181">
    <property type="entry name" value="Znf_MIZ"/>
</dbReference>
<dbReference type="CDD" id="cd16792">
    <property type="entry name" value="SP-RING_Siz-like"/>
    <property type="match status" value="1"/>
</dbReference>
<dbReference type="InterPro" id="IPR013083">
    <property type="entry name" value="Znf_RING/FYVE/PHD"/>
</dbReference>
<feature type="compositionally biased region" description="Low complexity" evidence="9">
    <location>
        <begin position="1059"/>
        <end position="1081"/>
    </location>
</feature>
<dbReference type="InterPro" id="IPR038654">
    <property type="entry name" value="PINIT_sf"/>
</dbReference>
<comment type="similarity">
    <text evidence="2">Belongs to the PIAS family.</text>
</comment>
<dbReference type="Proteomes" id="UP001176521">
    <property type="component" value="Unassembled WGS sequence"/>
</dbReference>